<feature type="transmembrane region" description="Helical" evidence="6">
    <location>
        <begin position="6"/>
        <end position="32"/>
    </location>
</feature>
<feature type="transmembrane region" description="Helical" evidence="6">
    <location>
        <begin position="92"/>
        <end position="112"/>
    </location>
</feature>
<evidence type="ECO:0000256" key="4">
    <source>
        <dbReference type="ARBA" id="ARBA00022989"/>
    </source>
</evidence>
<reference evidence="8 9" key="1">
    <citation type="submission" date="2016-10" db="EMBL/GenBank/DDBJ databases">
        <authorList>
            <person name="de Groot N.N."/>
        </authorList>
    </citation>
    <scope>NUCLEOTIDE SEQUENCE [LARGE SCALE GENOMIC DNA]</scope>
    <source>
        <strain evidence="8 9">LMG 2247</strain>
    </source>
</reference>
<gene>
    <name evidence="8" type="ORF">SAMN05216466_12870</name>
</gene>
<keyword evidence="4 6" id="KW-1133">Transmembrane helix</keyword>
<dbReference type="PANTHER" id="PTHR34820:SF4">
    <property type="entry name" value="INNER MEMBRANE PROTEIN YEBZ"/>
    <property type="match status" value="1"/>
</dbReference>
<keyword evidence="5 6" id="KW-0472">Membrane</keyword>
<proteinExistence type="predicted"/>
<keyword evidence="3 6" id="KW-0812">Transmembrane</keyword>
<comment type="subcellular location">
    <subcellularLocation>
        <location evidence="1">Cell membrane</location>
        <topology evidence="1">Multi-pass membrane protein</topology>
    </subcellularLocation>
</comment>
<dbReference type="RefSeq" id="WP_175772162.1">
    <property type="nucleotide sequence ID" value="NZ_CADERL010000003.1"/>
</dbReference>
<dbReference type="InterPro" id="IPR032694">
    <property type="entry name" value="CopC/D"/>
</dbReference>
<feature type="transmembrane region" description="Helical" evidence="6">
    <location>
        <begin position="119"/>
        <end position="140"/>
    </location>
</feature>
<feature type="domain" description="Copper resistance protein D" evidence="7">
    <location>
        <begin position="195"/>
        <end position="301"/>
    </location>
</feature>
<evidence type="ECO:0000313" key="8">
    <source>
        <dbReference type="EMBL" id="SDI63652.1"/>
    </source>
</evidence>
<protein>
    <submittedName>
        <fullName evidence="8">Putative copper resistance protein D</fullName>
    </submittedName>
</protein>
<dbReference type="EMBL" id="FNCJ01000028">
    <property type="protein sequence ID" value="SDI63652.1"/>
    <property type="molecule type" value="Genomic_DNA"/>
</dbReference>
<sequence length="309" mass="31621">MDPLVAVQIVVQSAQDLLFAVAAGALVCSAMLGRQHQGCPAASAALGRLRLGALGALALACMLFLWLEAAVMSGSSFSEAGAAVSAVLTQSHFGIAWSVGFAGVVLACLAGVRHSRAAWWLAAAGMVIYLAGKAAASHAADAGDFTLREAVHVLHLGATALWAGSVIAAAPLLWRWGVAASEAASSESASRVRFCTHLSHLATGALAVVIVTGIYNATQDTAHLTAPLLSVLYGRVLTLKLLFVTSAVLLGGYNRMIYLPRLQHTAADGGQAYSDAQRSFDRLLAVEAIAMLAVLAIAGVLGHTSPSGG</sequence>
<feature type="transmembrane region" description="Helical" evidence="6">
    <location>
        <begin position="53"/>
        <end position="72"/>
    </location>
</feature>
<evidence type="ECO:0000256" key="3">
    <source>
        <dbReference type="ARBA" id="ARBA00022692"/>
    </source>
</evidence>
<evidence type="ECO:0000313" key="9">
    <source>
        <dbReference type="Proteomes" id="UP000199706"/>
    </source>
</evidence>
<evidence type="ECO:0000256" key="2">
    <source>
        <dbReference type="ARBA" id="ARBA00022475"/>
    </source>
</evidence>
<organism evidence="8 9">
    <name type="scientific">Paraburkholderia phenazinium</name>
    <dbReference type="NCBI Taxonomy" id="60549"/>
    <lineage>
        <taxon>Bacteria</taxon>
        <taxon>Pseudomonadati</taxon>
        <taxon>Pseudomonadota</taxon>
        <taxon>Betaproteobacteria</taxon>
        <taxon>Burkholderiales</taxon>
        <taxon>Burkholderiaceae</taxon>
        <taxon>Paraburkholderia</taxon>
    </lineage>
</organism>
<dbReference type="PANTHER" id="PTHR34820">
    <property type="entry name" value="INNER MEMBRANE PROTEIN YEBZ"/>
    <property type="match status" value="1"/>
</dbReference>
<feature type="transmembrane region" description="Helical" evidence="6">
    <location>
        <begin position="235"/>
        <end position="253"/>
    </location>
</feature>
<dbReference type="GO" id="GO:0006825">
    <property type="term" value="P:copper ion transport"/>
    <property type="evidence" value="ECO:0007669"/>
    <property type="project" value="InterPro"/>
</dbReference>
<dbReference type="GO" id="GO:0005886">
    <property type="term" value="C:plasma membrane"/>
    <property type="evidence" value="ECO:0007669"/>
    <property type="project" value="UniProtKB-SubCell"/>
</dbReference>
<feature type="transmembrane region" description="Helical" evidence="6">
    <location>
        <begin position="152"/>
        <end position="174"/>
    </location>
</feature>
<accession>A0A1G8M6S5</accession>
<dbReference type="AlphaFoldDB" id="A0A1G8M6S5"/>
<feature type="transmembrane region" description="Helical" evidence="6">
    <location>
        <begin position="194"/>
        <end position="215"/>
    </location>
</feature>
<evidence type="ECO:0000256" key="6">
    <source>
        <dbReference type="SAM" id="Phobius"/>
    </source>
</evidence>
<name>A0A1G8M6S5_9BURK</name>
<dbReference type="Pfam" id="PF05425">
    <property type="entry name" value="CopD"/>
    <property type="match status" value="1"/>
</dbReference>
<evidence type="ECO:0000256" key="1">
    <source>
        <dbReference type="ARBA" id="ARBA00004651"/>
    </source>
</evidence>
<evidence type="ECO:0000256" key="5">
    <source>
        <dbReference type="ARBA" id="ARBA00023136"/>
    </source>
</evidence>
<dbReference type="InterPro" id="IPR008457">
    <property type="entry name" value="Cu-R_CopD_dom"/>
</dbReference>
<feature type="transmembrane region" description="Helical" evidence="6">
    <location>
        <begin position="283"/>
        <end position="302"/>
    </location>
</feature>
<evidence type="ECO:0000259" key="7">
    <source>
        <dbReference type="Pfam" id="PF05425"/>
    </source>
</evidence>
<keyword evidence="2" id="KW-1003">Cell membrane</keyword>
<dbReference type="Proteomes" id="UP000199706">
    <property type="component" value="Unassembled WGS sequence"/>
</dbReference>